<comment type="caution">
    <text evidence="2">The sequence shown here is derived from an EMBL/GenBank/DDBJ whole genome shotgun (WGS) entry which is preliminary data.</text>
</comment>
<protein>
    <submittedName>
        <fullName evidence="2">MarR family transcriptional regulator</fullName>
    </submittedName>
</protein>
<dbReference type="InterPro" id="IPR000835">
    <property type="entry name" value="HTH_MarR-typ"/>
</dbReference>
<dbReference type="Proteomes" id="UP001500320">
    <property type="component" value="Unassembled WGS sequence"/>
</dbReference>
<organism evidence="2 3">
    <name type="scientific">Planomonospora alba</name>
    <dbReference type="NCBI Taxonomy" id="161354"/>
    <lineage>
        <taxon>Bacteria</taxon>
        <taxon>Bacillati</taxon>
        <taxon>Actinomycetota</taxon>
        <taxon>Actinomycetes</taxon>
        <taxon>Streptosporangiales</taxon>
        <taxon>Streptosporangiaceae</taxon>
        <taxon>Planomonospora</taxon>
    </lineage>
</organism>
<evidence type="ECO:0000259" key="1">
    <source>
        <dbReference type="PROSITE" id="PS50995"/>
    </source>
</evidence>
<name>A0ABP6P5E2_9ACTN</name>
<feature type="domain" description="HTH marR-type" evidence="1">
    <location>
        <begin position="1"/>
        <end position="133"/>
    </location>
</feature>
<dbReference type="InterPro" id="IPR036390">
    <property type="entry name" value="WH_DNA-bd_sf"/>
</dbReference>
<reference evidence="3" key="1">
    <citation type="journal article" date="2019" name="Int. J. Syst. Evol. Microbiol.">
        <title>The Global Catalogue of Microorganisms (GCM) 10K type strain sequencing project: providing services to taxonomists for standard genome sequencing and annotation.</title>
        <authorList>
            <consortium name="The Broad Institute Genomics Platform"/>
            <consortium name="The Broad Institute Genome Sequencing Center for Infectious Disease"/>
            <person name="Wu L."/>
            <person name="Ma J."/>
        </authorList>
    </citation>
    <scope>NUCLEOTIDE SEQUENCE [LARGE SCALE GENOMIC DNA]</scope>
    <source>
        <strain evidence="3">JCM 9373</strain>
    </source>
</reference>
<dbReference type="Gene3D" id="1.10.10.10">
    <property type="entry name" value="Winged helix-like DNA-binding domain superfamily/Winged helix DNA-binding domain"/>
    <property type="match status" value="1"/>
</dbReference>
<sequence>MDDGAELGWELSTAIVLFHEAVARRLGLSAADHKALGLVTRNGPLPAGALAAELGIGASAATALVDRLERAGYVRRVPDPADRRRVLVSAETGHRPDLGAVFADLGREMTALMGRYDERELAAIVDYLTGAIAILRAQTARLAEDTPPGPGAGPARR</sequence>
<proteinExistence type="predicted"/>
<dbReference type="RefSeq" id="WP_344867006.1">
    <property type="nucleotide sequence ID" value="NZ_BAAAUT010000120.1"/>
</dbReference>
<dbReference type="SMART" id="SM00347">
    <property type="entry name" value="HTH_MARR"/>
    <property type="match status" value="1"/>
</dbReference>
<dbReference type="PANTHER" id="PTHR33164">
    <property type="entry name" value="TRANSCRIPTIONAL REGULATOR, MARR FAMILY"/>
    <property type="match status" value="1"/>
</dbReference>
<accession>A0ABP6P5E2</accession>
<gene>
    <name evidence="2" type="ORF">GCM10010466_68190</name>
</gene>
<dbReference type="SUPFAM" id="SSF46785">
    <property type="entry name" value="Winged helix' DNA-binding domain"/>
    <property type="match status" value="1"/>
</dbReference>
<dbReference type="EMBL" id="BAAAUT010000120">
    <property type="protein sequence ID" value="GAA3168143.1"/>
    <property type="molecule type" value="Genomic_DNA"/>
</dbReference>
<dbReference type="PROSITE" id="PS50995">
    <property type="entry name" value="HTH_MARR_2"/>
    <property type="match status" value="1"/>
</dbReference>
<dbReference type="Pfam" id="PF12802">
    <property type="entry name" value="MarR_2"/>
    <property type="match status" value="1"/>
</dbReference>
<keyword evidence="3" id="KW-1185">Reference proteome</keyword>
<dbReference type="InterPro" id="IPR039422">
    <property type="entry name" value="MarR/SlyA-like"/>
</dbReference>
<evidence type="ECO:0000313" key="3">
    <source>
        <dbReference type="Proteomes" id="UP001500320"/>
    </source>
</evidence>
<evidence type="ECO:0000313" key="2">
    <source>
        <dbReference type="EMBL" id="GAA3168143.1"/>
    </source>
</evidence>
<dbReference type="PANTHER" id="PTHR33164:SF106">
    <property type="entry name" value="TRANSCRIPTIONAL REGULATORY PROTEIN"/>
    <property type="match status" value="1"/>
</dbReference>
<dbReference type="InterPro" id="IPR036388">
    <property type="entry name" value="WH-like_DNA-bd_sf"/>
</dbReference>